<keyword evidence="2" id="KW-1185">Reference proteome</keyword>
<dbReference type="Proteomes" id="UP000544134">
    <property type="component" value="Unassembled WGS sequence"/>
</dbReference>
<accession>A0A848IJS2</accession>
<protein>
    <submittedName>
        <fullName evidence="1">Uncharacterized protein</fullName>
    </submittedName>
</protein>
<name>A0A848IJS2_9BURK</name>
<sequence>MNKPTPRYEQTDFGLKVIYVSGTVSVVRASVCQNPVGEAAVISERLYALTNLLTGPSGAEAFDNILSHEQQSIFEILHSLAAETAALSVMARDLDCGFSRDHSDEDSSWGGE</sequence>
<dbReference type="AlphaFoldDB" id="A0A848IJS2"/>
<comment type="caution">
    <text evidence="1">The sequence shown here is derived from an EMBL/GenBank/DDBJ whole genome shotgun (WGS) entry which is preliminary data.</text>
</comment>
<dbReference type="RefSeq" id="WP_169486611.1">
    <property type="nucleotide sequence ID" value="NZ_JABBGJ010000017.1"/>
</dbReference>
<gene>
    <name evidence="1" type="ORF">HHL24_17050</name>
</gene>
<proteinExistence type="predicted"/>
<dbReference type="EMBL" id="JABBGJ010000017">
    <property type="protein sequence ID" value="NML99636.1"/>
    <property type="molecule type" value="Genomic_DNA"/>
</dbReference>
<reference evidence="1 2" key="1">
    <citation type="submission" date="2020-04" db="EMBL/GenBank/DDBJ databases">
        <title>Paraburkholderia sp. RP-4-7 isolated from soil.</title>
        <authorList>
            <person name="Dahal R.H."/>
        </authorList>
    </citation>
    <scope>NUCLEOTIDE SEQUENCE [LARGE SCALE GENOMIC DNA]</scope>
    <source>
        <strain evidence="1 2">RP-4-7</strain>
    </source>
</reference>
<evidence type="ECO:0000313" key="1">
    <source>
        <dbReference type="EMBL" id="NML99636.1"/>
    </source>
</evidence>
<evidence type="ECO:0000313" key="2">
    <source>
        <dbReference type="Proteomes" id="UP000544134"/>
    </source>
</evidence>
<organism evidence="1 2">
    <name type="scientific">Paraburkholderia polaris</name>
    <dbReference type="NCBI Taxonomy" id="2728848"/>
    <lineage>
        <taxon>Bacteria</taxon>
        <taxon>Pseudomonadati</taxon>
        <taxon>Pseudomonadota</taxon>
        <taxon>Betaproteobacteria</taxon>
        <taxon>Burkholderiales</taxon>
        <taxon>Burkholderiaceae</taxon>
        <taxon>Paraburkholderia</taxon>
    </lineage>
</organism>